<accession>A0ACB8I6S1</accession>
<organism evidence="1 2">
    <name type="scientific">Citrus sinensis</name>
    <name type="common">Sweet orange</name>
    <name type="synonym">Citrus aurantium var. sinensis</name>
    <dbReference type="NCBI Taxonomy" id="2711"/>
    <lineage>
        <taxon>Eukaryota</taxon>
        <taxon>Viridiplantae</taxon>
        <taxon>Streptophyta</taxon>
        <taxon>Embryophyta</taxon>
        <taxon>Tracheophyta</taxon>
        <taxon>Spermatophyta</taxon>
        <taxon>Magnoliopsida</taxon>
        <taxon>eudicotyledons</taxon>
        <taxon>Gunneridae</taxon>
        <taxon>Pentapetalae</taxon>
        <taxon>rosids</taxon>
        <taxon>malvids</taxon>
        <taxon>Sapindales</taxon>
        <taxon>Rutaceae</taxon>
        <taxon>Aurantioideae</taxon>
        <taxon>Citrus</taxon>
    </lineage>
</organism>
<reference evidence="2" key="1">
    <citation type="journal article" date="2023" name="Hortic. Res.">
        <title>A chromosome-level phased genome enabling allele-level studies in sweet orange: a case study on citrus Huanglongbing tolerance.</title>
        <authorList>
            <person name="Wu B."/>
            <person name="Yu Q."/>
            <person name="Deng Z."/>
            <person name="Duan Y."/>
            <person name="Luo F."/>
            <person name="Gmitter F. Jr."/>
        </authorList>
    </citation>
    <scope>NUCLEOTIDE SEQUENCE [LARGE SCALE GENOMIC DNA]</scope>
    <source>
        <strain evidence="2">cv. Valencia</strain>
    </source>
</reference>
<dbReference type="EMBL" id="CM039178">
    <property type="protein sequence ID" value="KAH9682699.1"/>
    <property type="molecule type" value="Genomic_DNA"/>
</dbReference>
<dbReference type="Proteomes" id="UP000829398">
    <property type="component" value="Chromosome 9"/>
</dbReference>
<keyword evidence="2" id="KW-1185">Reference proteome</keyword>
<protein>
    <submittedName>
        <fullName evidence="1">Amine oxidase</fullName>
    </submittedName>
</protein>
<proteinExistence type="predicted"/>
<gene>
    <name evidence="1" type="ORF">KPL71_027454</name>
</gene>
<comment type="caution">
    <text evidence="1">The sequence shown here is derived from an EMBL/GenBank/DDBJ whole genome shotgun (WGS) entry which is preliminary data.</text>
</comment>
<evidence type="ECO:0000313" key="1">
    <source>
        <dbReference type="EMBL" id="KAH9682699.1"/>
    </source>
</evidence>
<evidence type="ECO:0000313" key="2">
    <source>
        <dbReference type="Proteomes" id="UP000829398"/>
    </source>
</evidence>
<name>A0ACB8I6S1_CITSI</name>
<sequence>MSGSPDQNGVAERRNQTLLGMVRSMLIASKLPKFLWTEALKMAAYILNRVPTKAVSKTPFKLWKGWKPSLRHIRVWGCSSEVRIYNPQKKKLDLRTISRYFVGYAERSKEYRFYYPSHSTRIVESRNAKFLKNNLISESDQSQNIISEKDHSDAQLSTSSDILSVIHNTSQVQTSVVQPIVEVPQENVGPTLRRSTRIKKPAISSDYKMYLQESDYNIGAKNDPESVSQAMNSKESYLWYNAMNEEMSYISSNGVWDLVELPDGVKAIGCKWVFKTKKDSLGIKIHRDRFRGILGLSQETYVNNKILERFQMKNCSLSIVPIVKGDRFNLNQCPNNDFERERMKNIPYTSAVGSLMYAHVCTRHDIAFAVSILGRYQSNPGLDHWKAAKKVMRYLQGTKDYMLMFRRTDNLEVIGYSDSDFASCVDSRKSTSEYIFMLASGAISWRSTKQTLTATSTMEVEFVSCFKATSHGVWLKSFISRLIIVDSISRPLRIYCDNLVAVFMAKNNKSKSRSKQIDIKYLAIRERVKEKKVVIEHVNTELMIADPLIKGMPPQKFKNHVDRMGLGHGFPLLTLEEQRTGAAPVLAYEPFKASVKKRGLNISDVVCSSSTVGITIVVDIEEMKVTQYNDREVAPIPKSEPTEYRWSKLKPPFGPRLNSVTTLPTGPGFKIDGNTVKWANWVFNVGFDARVAPLEPLKDCPPNAVFIDGYFTSQDGAPIQTPNAICIFERHTGDVMWRHTEAEMPGDVREVRPEVSLVVRMVATVGNYDYVIDWEFKPSGSIKLGTVEKETAKTEFEARLKLDTKPMEFAMVNPNKKTKIGHPVGYRLLPGLVVGPLLTDDDYPQIRAGFTDYNIWVTPYNKSEKYSGGNYVDQSHGDDTLLQWTDGNREIENKDIVLWYTMGIHHAPCQEDFPVMPTVSGGFELRPTNFFEYNPVLKVIPPKHVQWPNCTGKHQPVSTLNIWW</sequence>